<dbReference type="Proteomes" id="UP000002729">
    <property type="component" value="Unassembled WGS sequence"/>
</dbReference>
<dbReference type="InterPro" id="IPR037151">
    <property type="entry name" value="AlkB-like_sf"/>
</dbReference>
<dbReference type="EMBL" id="GL833132">
    <property type="protein sequence ID" value="EGB07145.1"/>
    <property type="molecule type" value="Genomic_DNA"/>
</dbReference>
<protein>
    <recommendedName>
        <fullName evidence="8">Fe2OG dioxygenase domain-containing protein</fullName>
    </recommendedName>
</protein>
<dbReference type="Gene3D" id="2.60.120.590">
    <property type="entry name" value="Alpha-ketoglutarate-dependent dioxygenase AlkB-like"/>
    <property type="match status" value="1"/>
</dbReference>
<feature type="non-terminal residue" evidence="9">
    <location>
        <position position="184"/>
    </location>
</feature>
<feature type="domain" description="Fe2OG dioxygenase" evidence="8">
    <location>
        <begin position="74"/>
        <end position="184"/>
    </location>
</feature>
<dbReference type="Pfam" id="PF13532">
    <property type="entry name" value="2OG-FeII_Oxy_2"/>
    <property type="match status" value="1"/>
</dbReference>
<dbReference type="InterPro" id="IPR005123">
    <property type="entry name" value="Oxoglu/Fe-dep_dioxygenase_dom"/>
</dbReference>
<keyword evidence="5" id="KW-0560">Oxidoreductase</keyword>
<name>F0YCN7_AURAN</name>
<dbReference type="InParanoid" id="F0YCN7"/>
<evidence type="ECO:0000313" key="10">
    <source>
        <dbReference type="Proteomes" id="UP000002729"/>
    </source>
</evidence>
<feature type="non-terminal residue" evidence="9">
    <location>
        <position position="1"/>
    </location>
</feature>
<dbReference type="PANTHER" id="PTHR46030:SF1">
    <property type="entry name" value="ALPHA-KETOGLUTARATE-DEPENDENT DIOXYGENASE ALKB HOMOLOG 6"/>
    <property type="match status" value="1"/>
</dbReference>
<dbReference type="OrthoDB" id="412814at2759"/>
<comment type="subcellular location">
    <subcellularLocation>
        <location evidence="1">Nucleus</location>
    </subcellularLocation>
</comment>
<dbReference type="InterPro" id="IPR032862">
    <property type="entry name" value="ALKBH6"/>
</dbReference>
<evidence type="ECO:0000256" key="2">
    <source>
        <dbReference type="ARBA" id="ARBA00007879"/>
    </source>
</evidence>
<evidence type="ECO:0000256" key="1">
    <source>
        <dbReference type="ARBA" id="ARBA00004123"/>
    </source>
</evidence>
<dbReference type="AlphaFoldDB" id="F0YCN7"/>
<dbReference type="KEGG" id="aaf:AURANDRAFT_14865"/>
<comment type="similarity">
    <text evidence="2">Belongs to the alkB family.</text>
</comment>
<dbReference type="OMA" id="GIRPHKD"/>
<dbReference type="RefSeq" id="XP_009038371.1">
    <property type="nucleotide sequence ID" value="XM_009040123.1"/>
</dbReference>
<evidence type="ECO:0000259" key="8">
    <source>
        <dbReference type="PROSITE" id="PS51471"/>
    </source>
</evidence>
<keyword evidence="4" id="KW-0223">Dioxygenase</keyword>
<proteinExistence type="inferred from homology"/>
<keyword evidence="7" id="KW-0539">Nucleus</keyword>
<dbReference type="GO" id="GO:0005634">
    <property type="term" value="C:nucleus"/>
    <property type="evidence" value="ECO:0007669"/>
    <property type="project" value="UniProtKB-SubCell"/>
</dbReference>
<dbReference type="GO" id="GO:0051213">
    <property type="term" value="F:dioxygenase activity"/>
    <property type="evidence" value="ECO:0007669"/>
    <property type="project" value="UniProtKB-KW"/>
</dbReference>
<keyword evidence="10" id="KW-1185">Reference proteome</keyword>
<evidence type="ECO:0000256" key="3">
    <source>
        <dbReference type="ARBA" id="ARBA00022723"/>
    </source>
</evidence>
<sequence>CPGVVRYHPEFLSEAEATALAAGCRALPGWVATPRRRVLSAGGAPHPSGAWAEPLPPCLAGLAARVAAYFGGRAPQQALVNEYAAGGGIDAHRDGPLYEGLAVVVSLGSSARLDFSRRGERVASVVLRPRSLLAFSGDAYEGLEHAIAAVPADAVDGLVRNRDAAACAVGDVVARSRRLSVTFR</sequence>
<gene>
    <name evidence="9" type="ORF">AURANDRAFT_14865</name>
</gene>
<organism evidence="10">
    <name type="scientific">Aureococcus anophagefferens</name>
    <name type="common">Harmful bloom alga</name>
    <dbReference type="NCBI Taxonomy" id="44056"/>
    <lineage>
        <taxon>Eukaryota</taxon>
        <taxon>Sar</taxon>
        <taxon>Stramenopiles</taxon>
        <taxon>Ochrophyta</taxon>
        <taxon>Pelagophyceae</taxon>
        <taxon>Pelagomonadales</taxon>
        <taxon>Pelagomonadaceae</taxon>
        <taxon>Aureococcus</taxon>
    </lineage>
</organism>
<keyword evidence="3" id="KW-0479">Metal-binding</keyword>
<accession>F0YCN7</accession>
<dbReference type="eggNOG" id="KOG3200">
    <property type="taxonomic scope" value="Eukaryota"/>
</dbReference>
<reference evidence="9 10" key="1">
    <citation type="journal article" date="2011" name="Proc. Natl. Acad. Sci. U.S.A.">
        <title>Niche of harmful alga Aureococcus anophagefferens revealed through ecogenomics.</title>
        <authorList>
            <person name="Gobler C.J."/>
            <person name="Berry D.L."/>
            <person name="Dyhrman S.T."/>
            <person name="Wilhelm S.W."/>
            <person name="Salamov A."/>
            <person name="Lobanov A.V."/>
            <person name="Zhang Y."/>
            <person name="Collier J.L."/>
            <person name="Wurch L.L."/>
            <person name="Kustka A.B."/>
            <person name="Dill B.D."/>
            <person name="Shah M."/>
            <person name="VerBerkmoes N.C."/>
            <person name="Kuo A."/>
            <person name="Terry A."/>
            <person name="Pangilinan J."/>
            <person name="Lindquist E.A."/>
            <person name="Lucas S."/>
            <person name="Paulsen I.T."/>
            <person name="Hattenrath-Lehmann T.K."/>
            <person name="Talmage S.C."/>
            <person name="Walker E.A."/>
            <person name="Koch F."/>
            <person name="Burson A.M."/>
            <person name="Marcoval M.A."/>
            <person name="Tang Y.Z."/>
            <person name="Lecleir G.R."/>
            <person name="Coyne K.J."/>
            <person name="Berg G.M."/>
            <person name="Bertrand E.M."/>
            <person name="Saito M.A."/>
            <person name="Gladyshev V.N."/>
            <person name="Grigoriev I.V."/>
        </authorList>
    </citation>
    <scope>NUCLEOTIDE SEQUENCE [LARGE SCALE GENOMIC DNA]</scope>
    <source>
        <strain evidence="10">CCMP 1984</strain>
    </source>
</reference>
<evidence type="ECO:0000256" key="6">
    <source>
        <dbReference type="ARBA" id="ARBA00023004"/>
    </source>
</evidence>
<dbReference type="GeneID" id="20218437"/>
<evidence type="ECO:0000256" key="7">
    <source>
        <dbReference type="ARBA" id="ARBA00023242"/>
    </source>
</evidence>
<dbReference type="SUPFAM" id="SSF51197">
    <property type="entry name" value="Clavaminate synthase-like"/>
    <property type="match status" value="1"/>
</dbReference>
<keyword evidence="6" id="KW-0408">Iron</keyword>
<dbReference type="PROSITE" id="PS51471">
    <property type="entry name" value="FE2OG_OXY"/>
    <property type="match status" value="1"/>
</dbReference>
<evidence type="ECO:0000313" key="9">
    <source>
        <dbReference type="EMBL" id="EGB07145.1"/>
    </source>
</evidence>
<dbReference type="GO" id="GO:0046872">
    <property type="term" value="F:metal ion binding"/>
    <property type="evidence" value="ECO:0007669"/>
    <property type="project" value="UniProtKB-KW"/>
</dbReference>
<evidence type="ECO:0000256" key="4">
    <source>
        <dbReference type="ARBA" id="ARBA00022964"/>
    </source>
</evidence>
<evidence type="ECO:0000256" key="5">
    <source>
        <dbReference type="ARBA" id="ARBA00023002"/>
    </source>
</evidence>
<dbReference type="PANTHER" id="PTHR46030">
    <property type="entry name" value="ALPHA-KETOGLUTARATE-DEPENDENT DIOXYGENASE ALKB HOMOLOG 6"/>
    <property type="match status" value="1"/>
</dbReference>
<dbReference type="InterPro" id="IPR027450">
    <property type="entry name" value="AlkB-like"/>
</dbReference>